<protein>
    <submittedName>
        <fullName evidence="1">Uncharacterized protein</fullName>
    </submittedName>
</protein>
<name>A0A8X7C1F5_9ARAC</name>
<organism evidence="1 3">
    <name type="scientific">Trichonephila inaurata madagascariensis</name>
    <dbReference type="NCBI Taxonomy" id="2747483"/>
    <lineage>
        <taxon>Eukaryota</taxon>
        <taxon>Metazoa</taxon>
        <taxon>Ecdysozoa</taxon>
        <taxon>Arthropoda</taxon>
        <taxon>Chelicerata</taxon>
        <taxon>Arachnida</taxon>
        <taxon>Araneae</taxon>
        <taxon>Araneomorphae</taxon>
        <taxon>Entelegynae</taxon>
        <taxon>Araneoidea</taxon>
        <taxon>Nephilidae</taxon>
        <taxon>Trichonephila</taxon>
        <taxon>Trichonephila inaurata</taxon>
    </lineage>
</organism>
<sequence length="80" mass="9182">MGSKREIEEAEQTRKPKRSLLEQLVKEAFSFIASNLTTAFFTNVTLESLLPVKTDNEPQAYLNDPTVEKQLQRSYQTVFS</sequence>
<evidence type="ECO:0000313" key="3">
    <source>
        <dbReference type="Proteomes" id="UP000886998"/>
    </source>
</evidence>
<dbReference type="OrthoDB" id="8123811at2759"/>
<evidence type="ECO:0000313" key="2">
    <source>
        <dbReference type="EMBL" id="GFY52769.1"/>
    </source>
</evidence>
<reference evidence="1" key="1">
    <citation type="submission" date="2020-08" db="EMBL/GenBank/DDBJ databases">
        <title>Multicomponent nature underlies the extraordinary mechanical properties of spider dragline silk.</title>
        <authorList>
            <person name="Kono N."/>
            <person name="Nakamura H."/>
            <person name="Mori M."/>
            <person name="Yoshida Y."/>
            <person name="Ohtoshi R."/>
            <person name="Malay A.D."/>
            <person name="Moran D.A.P."/>
            <person name="Tomita M."/>
            <person name="Numata K."/>
            <person name="Arakawa K."/>
        </authorList>
    </citation>
    <scope>NUCLEOTIDE SEQUENCE</scope>
</reference>
<dbReference type="EMBL" id="BMAV01008893">
    <property type="protein sequence ID" value="GFY52769.1"/>
    <property type="molecule type" value="Genomic_DNA"/>
</dbReference>
<dbReference type="Proteomes" id="UP000886998">
    <property type="component" value="Unassembled WGS sequence"/>
</dbReference>
<accession>A0A8X7C1F5</accession>
<proteinExistence type="predicted"/>
<comment type="caution">
    <text evidence="1">The sequence shown here is derived from an EMBL/GenBank/DDBJ whole genome shotgun (WGS) entry which is preliminary data.</text>
</comment>
<dbReference type="EMBL" id="BMAV01007630">
    <property type="protein sequence ID" value="GFY50658.1"/>
    <property type="molecule type" value="Genomic_DNA"/>
</dbReference>
<dbReference type="AlphaFoldDB" id="A0A8X7C1F5"/>
<evidence type="ECO:0000313" key="1">
    <source>
        <dbReference type="EMBL" id="GFY50658.1"/>
    </source>
</evidence>
<gene>
    <name evidence="1" type="primary">wCauA_01470</name>
    <name evidence="1" type="ORF">TNIN_110901</name>
    <name evidence="2" type="ORF">TNIN_64871</name>
</gene>
<keyword evidence="3" id="KW-1185">Reference proteome</keyword>